<evidence type="ECO:0000256" key="2">
    <source>
        <dbReference type="ARBA" id="ARBA00022737"/>
    </source>
</evidence>
<accession>A0ABR9H9W2</accession>
<keyword evidence="1" id="KW-0880">Kelch repeat</keyword>
<keyword evidence="5" id="KW-1185">Reference proteome</keyword>
<evidence type="ECO:0008006" key="6">
    <source>
        <dbReference type="Google" id="ProtNLM"/>
    </source>
</evidence>
<organism evidence="4 5">
    <name type="scientific">Nocardiopsis terrae</name>
    <dbReference type="NCBI Taxonomy" id="372655"/>
    <lineage>
        <taxon>Bacteria</taxon>
        <taxon>Bacillati</taxon>
        <taxon>Actinomycetota</taxon>
        <taxon>Actinomycetes</taxon>
        <taxon>Streptosporangiales</taxon>
        <taxon>Nocardiopsidaceae</taxon>
        <taxon>Nocardiopsis</taxon>
    </lineage>
</organism>
<feature type="chain" id="PRO_5046069440" description="Galactose oxidase, central domain" evidence="3">
    <location>
        <begin position="21"/>
        <end position="369"/>
    </location>
</feature>
<proteinExistence type="predicted"/>
<dbReference type="PANTHER" id="PTHR46093">
    <property type="entry name" value="ACYL-COA-BINDING DOMAIN-CONTAINING PROTEIN 5"/>
    <property type="match status" value="1"/>
</dbReference>
<gene>
    <name evidence="4" type="ORF">H4W79_000028</name>
</gene>
<evidence type="ECO:0000313" key="5">
    <source>
        <dbReference type="Proteomes" id="UP000598217"/>
    </source>
</evidence>
<dbReference type="PROSITE" id="PS51257">
    <property type="entry name" value="PROKAR_LIPOPROTEIN"/>
    <property type="match status" value="1"/>
</dbReference>
<name>A0ABR9H9W2_9ACTN</name>
<protein>
    <recommendedName>
        <fullName evidence="6">Galactose oxidase, central domain</fullName>
    </recommendedName>
</protein>
<keyword evidence="2" id="KW-0677">Repeat</keyword>
<sequence>MRVTGRSASLAACLAAAALAATGCTALKSEEWDVAVSVGELPPAPFGTRVDHSFVWTGAELFVWGGSSDGPHADGAAYSPDTDSWRVIADADLEARAQHTTAVLGDQRVLVWGGVTDTFSGDEDGRMARDGAIYDPGADSWEPIADAPEARDLAPVTVAGDHVVFGGGGYEGDLLVYSLQDDTWNSVPVTGAGERFRMFDLVAVDDEVVLAGASSDRMFTGRFRVGDTSAPMAEFVDVEDPYGAYLGLAALPGDGALLAVDEGRDGHLYELDGPGQAATVHDAGAFQPPVYPVSYPLLSGEMAFVEGLGVLSTNAGEFSVWDADTGLTHWSGHEALDGYCGPVEPVGAEVLIGWGGRCETGGVRIDLRA</sequence>
<evidence type="ECO:0000313" key="4">
    <source>
        <dbReference type="EMBL" id="MBE1455814.1"/>
    </source>
</evidence>
<dbReference type="EMBL" id="JADBDY010000001">
    <property type="protein sequence ID" value="MBE1455814.1"/>
    <property type="molecule type" value="Genomic_DNA"/>
</dbReference>
<dbReference type="PANTHER" id="PTHR46093:SF18">
    <property type="entry name" value="FIBRONECTIN TYPE-III DOMAIN-CONTAINING PROTEIN"/>
    <property type="match status" value="1"/>
</dbReference>
<evidence type="ECO:0000256" key="3">
    <source>
        <dbReference type="SAM" id="SignalP"/>
    </source>
</evidence>
<feature type="signal peptide" evidence="3">
    <location>
        <begin position="1"/>
        <end position="20"/>
    </location>
</feature>
<dbReference type="Proteomes" id="UP000598217">
    <property type="component" value="Unassembled WGS sequence"/>
</dbReference>
<keyword evidence="3" id="KW-0732">Signal</keyword>
<dbReference type="Gene3D" id="2.120.10.80">
    <property type="entry name" value="Kelch-type beta propeller"/>
    <property type="match status" value="1"/>
</dbReference>
<dbReference type="RefSeq" id="WP_191273847.1">
    <property type="nucleotide sequence ID" value="NZ_BMXJ01000007.1"/>
</dbReference>
<reference evidence="4 5" key="1">
    <citation type="submission" date="2020-10" db="EMBL/GenBank/DDBJ databases">
        <title>Sequencing the genomes of 1000 actinobacteria strains.</title>
        <authorList>
            <person name="Klenk H.-P."/>
        </authorList>
    </citation>
    <scope>NUCLEOTIDE SEQUENCE [LARGE SCALE GENOMIC DNA]</scope>
    <source>
        <strain evidence="4 5">DSM 45157</strain>
    </source>
</reference>
<comment type="caution">
    <text evidence="4">The sequence shown here is derived from an EMBL/GenBank/DDBJ whole genome shotgun (WGS) entry which is preliminary data.</text>
</comment>
<dbReference type="SUPFAM" id="SSF117281">
    <property type="entry name" value="Kelch motif"/>
    <property type="match status" value="1"/>
</dbReference>
<dbReference type="InterPro" id="IPR015915">
    <property type="entry name" value="Kelch-typ_b-propeller"/>
</dbReference>
<evidence type="ECO:0000256" key="1">
    <source>
        <dbReference type="ARBA" id="ARBA00022441"/>
    </source>
</evidence>
<dbReference type="Pfam" id="PF24681">
    <property type="entry name" value="Kelch_KLHDC2_KLHL20_DRC7"/>
    <property type="match status" value="1"/>
</dbReference>